<dbReference type="OrthoDB" id="5325022at2759"/>
<dbReference type="Proteomes" id="UP000284375">
    <property type="component" value="Unassembled WGS sequence"/>
</dbReference>
<dbReference type="PANTHER" id="PTHR37451">
    <property type="entry name" value="MARVEL DOMAIN"/>
    <property type="match status" value="1"/>
</dbReference>
<evidence type="ECO:0000313" key="4">
    <source>
        <dbReference type="Proteomes" id="UP000284375"/>
    </source>
</evidence>
<keyword evidence="2" id="KW-0472">Membrane</keyword>
<evidence type="ECO:0008006" key="5">
    <source>
        <dbReference type="Google" id="ProtNLM"/>
    </source>
</evidence>
<reference evidence="3 4" key="1">
    <citation type="submission" date="2015-09" db="EMBL/GenBank/DDBJ databases">
        <title>Host preference determinants of Valsa canker pathogens revealed by comparative genomics.</title>
        <authorList>
            <person name="Yin Z."/>
            <person name="Huang L."/>
        </authorList>
    </citation>
    <scope>NUCLEOTIDE SEQUENCE [LARGE SCALE GENOMIC DNA]</scope>
    <source>
        <strain evidence="3 4">YSFL</strain>
    </source>
</reference>
<keyword evidence="4" id="KW-1185">Reference proteome</keyword>
<feature type="region of interest" description="Disordered" evidence="1">
    <location>
        <begin position="174"/>
        <end position="324"/>
    </location>
</feature>
<gene>
    <name evidence="3" type="ORF">VSDG_03990</name>
</gene>
<dbReference type="PANTHER" id="PTHR37451:SF4">
    <property type="entry name" value="MARVEL DOMAIN-CONTAINING PROTEIN"/>
    <property type="match status" value="1"/>
</dbReference>
<protein>
    <recommendedName>
        <fullName evidence="5">MARVEL domain-containing protein</fullName>
    </recommendedName>
</protein>
<dbReference type="AlphaFoldDB" id="A0A423W7Q8"/>
<evidence type="ECO:0000256" key="1">
    <source>
        <dbReference type="SAM" id="MobiDB-lite"/>
    </source>
</evidence>
<feature type="transmembrane region" description="Helical" evidence="2">
    <location>
        <begin position="29"/>
        <end position="49"/>
    </location>
</feature>
<feature type="transmembrane region" description="Helical" evidence="2">
    <location>
        <begin position="136"/>
        <end position="161"/>
    </location>
</feature>
<accession>A0A423W7Q8</accession>
<keyword evidence="2" id="KW-1133">Transmembrane helix</keyword>
<dbReference type="STRING" id="252740.A0A423W7Q8"/>
<organism evidence="3 4">
    <name type="scientific">Cytospora chrysosperma</name>
    <name type="common">Cytospora canker fungus</name>
    <name type="synonym">Sphaeria chrysosperma</name>
    <dbReference type="NCBI Taxonomy" id="252740"/>
    <lineage>
        <taxon>Eukaryota</taxon>
        <taxon>Fungi</taxon>
        <taxon>Dikarya</taxon>
        <taxon>Ascomycota</taxon>
        <taxon>Pezizomycotina</taxon>
        <taxon>Sordariomycetes</taxon>
        <taxon>Sordariomycetidae</taxon>
        <taxon>Diaporthales</taxon>
        <taxon>Cytosporaceae</taxon>
        <taxon>Cytospora</taxon>
    </lineage>
</organism>
<keyword evidence="2" id="KW-0812">Transmembrane</keyword>
<evidence type="ECO:0000256" key="2">
    <source>
        <dbReference type="SAM" id="Phobius"/>
    </source>
</evidence>
<evidence type="ECO:0000313" key="3">
    <source>
        <dbReference type="EMBL" id="ROV99372.1"/>
    </source>
</evidence>
<sequence>MESGKYSSYRQVGREHVPNYPRGFIAIRIVQLVLALVILALCAYSLTLLSFSGNSLTLFTAVATMIITVYYIVVEYGPIHGYNYWAVLALDMFAIVFWIASMALLASQVAPWMIDGYTVCGYYTCDTYALTGTDLTVVSCLCAAAGLGGVEAILFIVALAYHSVMMHRHRAAGLHSSPRTQGHDAHTTSIPMGGPVAAEKPQPAQAYSAVPQPQYAYSQHTAVATPTPPPQGQQMYQPPDASGSNMMAQPMPQYPQQQHQHQQQQPPQQQQQQQQYQQYQQYQSPIQPQSTGASSGGAGVGQAPPPHPGSYEAQGQPIGYQQHY</sequence>
<feature type="compositionally biased region" description="Low complexity" evidence="1">
    <location>
        <begin position="249"/>
        <end position="293"/>
    </location>
</feature>
<feature type="transmembrane region" description="Helical" evidence="2">
    <location>
        <begin position="85"/>
        <end position="106"/>
    </location>
</feature>
<proteinExistence type="predicted"/>
<comment type="caution">
    <text evidence="3">The sequence shown here is derived from an EMBL/GenBank/DDBJ whole genome shotgun (WGS) entry which is preliminary data.</text>
</comment>
<feature type="transmembrane region" description="Helical" evidence="2">
    <location>
        <begin position="55"/>
        <end position="73"/>
    </location>
</feature>
<dbReference type="EMBL" id="LJZO01000011">
    <property type="protein sequence ID" value="ROV99372.1"/>
    <property type="molecule type" value="Genomic_DNA"/>
</dbReference>
<feature type="compositionally biased region" description="Polar residues" evidence="1">
    <location>
        <begin position="215"/>
        <end position="224"/>
    </location>
</feature>
<name>A0A423W7Q8_CYTCH</name>